<keyword evidence="1" id="KW-0812">Transmembrane</keyword>
<proteinExistence type="predicted"/>
<keyword evidence="1" id="KW-0472">Membrane</keyword>
<keyword evidence="3" id="KW-1185">Reference proteome</keyword>
<keyword evidence="1" id="KW-1133">Transmembrane helix</keyword>
<gene>
    <name evidence="2" type="ORF">Syun_004558</name>
</gene>
<evidence type="ECO:0000313" key="2">
    <source>
        <dbReference type="EMBL" id="KAK9163656.1"/>
    </source>
</evidence>
<evidence type="ECO:0000256" key="1">
    <source>
        <dbReference type="SAM" id="Phobius"/>
    </source>
</evidence>
<name>A0AAP0L3G2_9MAGN</name>
<sequence>MGTEAWIKSLNYSIFSRRLAPMVCRSPSCRYDDCCDCLFLIGFVNTIYDLTWGAEHTRFEKVLKDLWDFRKLKGVCVFKKQPDDLLGHQPNKARLATLLQLHDHVSSVYTPRSPLVALLTLFQVAPISYIIPLIAEQPGPPVSQRIKGSLEYVAIDHVMAAVMERCGKKGARQLGGGKRTKIELVDVKMTTNEEEAGCDELFGDCKFVSSSNHSNQQQHNEDEDDWGDFVDNFSNTNNNHDLFPSHSSDGFNNLLVNGFFSGQNPSGGAYDATRDLDPFYSSCVESDVNLNSGSAVEKRWEKLRGAKTPRRQHVFIYSNHLYVYMFIIYGIGIIKGTMTTTHSYTWGPKTPRRPTTVISEEHGRRHLTSCQHRRSEKGGGTCAPNIEGQAQWDCSSCAHTQCVRCGLGCASDQEDIRRGGERDMIIKEIVSHPPVL</sequence>
<dbReference type="Proteomes" id="UP001420932">
    <property type="component" value="Unassembled WGS sequence"/>
</dbReference>
<dbReference type="EMBL" id="JBBNAF010000002">
    <property type="protein sequence ID" value="KAK9163656.1"/>
    <property type="molecule type" value="Genomic_DNA"/>
</dbReference>
<evidence type="ECO:0000313" key="3">
    <source>
        <dbReference type="Proteomes" id="UP001420932"/>
    </source>
</evidence>
<feature type="transmembrane region" description="Helical" evidence="1">
    <location>
        <begin position="314"/>
        <end position="334"/>
    </location>
</feature>
<accession>A0AAP0L3G2</accession>
<protein>
    <submittedName>
        <fullName evidence="2">Uncharacterized protein</fullName>
    </submittedName>
</protein>
<dbReference type="AlphaFoldDB" id="A0AAP0L3G2"/>
<reference evidence="2 3" key="1">
    <citation type="submission" date="2024-01" db="EMBL/GenBank/DDBJ databases">
        <title>Genome assemblies of Stephania.</title>
        <authorList>
            <person name="Yang L."/>
        </authorList>
    </citation>
    <scope>NUCLEOTIDE SEQUENCE [LARGE SCALE GENOMIC DNA]</scope>
    <source>
        <strain evidence="2">YNDBR</strain>
        <tissue evidence="2">Leaf</tissue>
    </source>
</reference>
<comment type="caution">
    <text evidence="2">The sequence shown here is derived from an EMBL/GenBank/DDBJ whole genome shotgun (WGS) entry which is preliminary data.</text>
</comment>
<organism evidence="2 3">
    <name type="scientific">Stephania yunnanensis</name>
    <dbReference type="NCBI Taxonomy" id="152371"/>
    <lineage>
        <taxon>Eukaryota</taxon>
        <taxon>Viridiplantae</taxon>
        <taxon>Streptophyta</taxon>
        <taxon>Embryophyta</taxon>
        <taxon>Tracheophyta</taxon>
        <taxon>Spermatophyta</taxon>
        <taxon>Magnoliopsida</taxon>
        <taxon>Ranunculales</taxon>
        <taxon>Menispermaceae</taxon>
        <taxon>Menispermoideae</taxon>
        <taxon>Cissampelideae</taxon>
        <taxon>Stephania</taxon>
    </lineage>
</organism>